<dbReference type="Pfam" id="PF02687">
    <property type="entry name" value="FtsX"/>
    <property type="match status" value="1"/>
</dbReference>
<comment type="caution">
    <text evidence="12">The sequence shown here is derived from an EMBL/GenBank/DDBJ whole genome shotgun (WGS) entry which is preliminary data.</text>
</comment>
<dbReference type="PROSITE" id="PS50893">
    <property type="entry name" value="ABC_TRANSPORTER_2"/>
    <property type="match status" value="1"/>
</dbReference>
<organism evidence="12 13">
    <name type="scientific">Peloplasma aerotolerans</name>
    <dbReference type="NCBI Taxonomy" id="3044389"/>
    <lineage>
        <taxon>Bacteria</taxon>
        <taxon>Bacillati</taxon>
        <taxon>Mycoplasmatota</taxon>
        <taxon>Mollicutes</taxon>
        <taxon>Acholeplasmatales</taxon>
        <taxon>Acholeplasmataceae</taxon>
        <taxon>Peloplasma</taxon>
    </lineage>
</organism>
<dbReference type="GO" id="GO:0005524">
    <property type="term" value="F:ATP binding"/>
    <property type="evidence" value="ECO:0007669"/>
    <property type="project" value="UniProtKB-KW"/>
</dbReference>
<dbReference type="InterPro" id="IPR027417">
    <property type="entry name" value="P-loop_NTPase"/>
</dbReference>
<evidence type="ECO:0000256" key="10">
    <source>
        <dbReference type="SAM" id="Phobius"/>
    </source>
</evidence>
<evidence type="ECO:0000256" key="5">
    <source>
        <dbReference type="ARBA" id="ARBA00022741"/>
    </source>
</evidence>
<dbReference type="InterPro" id="IPR017911">
    <property type="entry name" value="MacB-like_ATP-bd"/>
</dbReference>
<sequence length="757" mass="86439">MSMIKLENVSKYYKSEETVSVGMKNINLEFSLGEFIAVTGESGSGKSTLLNVISGLDGYEDGELYLFGEETSHYTIADWEKYRGTHIGFVFQNYNIIDSYTVLQNVLLALEVQGYDPKTRKQRALELIDKVGLTSHKNHKASKLSGGQKQRTVIARALAKDCPIIVADEPTGNLDSASGAQVLKVLHELSKDKLIIVVTHEYSQVAEYATRRIKMHDGEVVEDKKIKKPEDVKQKDAPKIKGMPFHTLLRFTLRNLFATPKRLVFLVFMQMLVMVAFTLFYTFRLSSIREMEVAQSQRFPNVPETRVLIEKRDGQDFDIDDLTYFNNIRFVSNVYEQGLNFYNSTRLYIFKSENIHTWGNSTYMDGMYVEGTDAASTLREFNIEGSMPIAKNEIVIGHNWYNYQVGETVKIGTSYSYVYDGVPINNDDFIGNFVISGIDKTKSNILYFSEAFLSAEDEVPRYIENISVKNSLINQAYYGFGFLFGSNYHNLEKSSIDIPGKVIRFDDGSGDPIEYVTTQSITFNGYIYNESTWSTEEVLITVEDVHIHYNNVTYYATMSGELADIIKDYVLDQYSHFYLSENRPVLSLSVSGLSAGNRAIRTIDYEKYRVIYPANIPDPTGGIFVFMQSLFTGVFLFIFGVLLYSIVHAVTKNMMKTRQKDFAIYRSIGTNKTTLARLVVLEQVFIALISSVMMFIVLYILGLYVPFIYRIIQYMENIDYVILIGIFLFFGAWLGLRFNKKIFKQSVIESIVLSREE</sequence>
<dbReference type="PANTHER" id="PTHR24220">
    <property type="entry name" value="IMPORT ATP-BINDING PROTEIN"/>
    <property type="match status" value="1"/>
</dbReference>
<dbReference type="InterPro" id="IPR003838">
    <property type="entry name" value="ABC3_permease_C"/>
</dbReference>
<evidence type="ECO:0000313" key="12">
    <source>
        <dbReference type="EMBL" id="MDI6452080.1"/>
    </source>
</evidence>
<dbReference type="FunFam" id="3.40.50.300:FF:000032">
    <property type="entry name" value="Export ABC transporter ATP-binding protein"/>
    <property type="match status" value="1"/>
</dbReference>
<keyword evidence="3" id="KW-1003">Cell membrane</keyword>
<keyword evidence="2" id="KW-0813">Transport</keyword>
<evidence type="ECO:0000256" key="7">
    <source>
        <dbReference type="ARBA" id="ARBA00022989"/>
    </source>
</evidence>
<dbReference type="AlphaFoldDB" id="A0AAW6U586"/>
<feature type="transmembrane region" description="Helical" evidence="10">
    <location>
        <begin position="623"/>
        <end position="650"/>
    </location>
</feature>
<dbReference type="Proteomes" id="UP001431532">
    <property type="component" value="Unassembled WGS sequence"/>
</dbReference>
<dbReference type="InterPro" id="IPR015854">
    <property type="entry name" value="ABC_transpr_LolD-like"/>
</dbReference>
<evidence type="ECO:0000256" key="8">
    <source>
        <dbReference type="ARBA" id="ARBA00023136"/>
    </source>
</evidence>
<evidence type="ECO:0000256" key="9">
    <source>
        <dbReference type="ARBA" id="ARBA00038388"/>
    </source>
</evidence>
<dbReference type="RefSeq" id="WP_282838480.1">
    <property type="nucleotide sequence ID" value="NZ_JASCXW010000001.1"/>
</dbReference>
<dbReference type="GO" id="GO:0098796">
    <property type="term" value="C:membrane protein complex"/>
    <property type="evidence" value="ECO:0007669"/>
    <property type="project" value="UniProtKB-ARBA"/>
</dbReference>
<keyword evidence="13" id="KW-1185">Reference proteome</keyword>
<evidence type="ECO:0000259" key="11">
    <source>
        <dbReference type="PROSITE" id="PS50893"/>
    </source>
</evidence>
<dbReference type="Pfam" id="PF00005">
    <property type="entry name" value="ABC_tran"/>
    <property type="match status" value="1"/>
</dbReference>
<feature type="transmembrane region" description="Helical" evidence="10">
    <location>
        <begin position="718"/>
        <end position="736"/>
    </location>
</feature>
<dbReference type="CDD" id="cd03255">
    <property type="entry name" value="ABC_MJ0796_LolCDE_FtsE"/>
    <property type="match status" value="1"/>
</dbReference>
<keyword evidence="7 10" id="KW-1133">Transmembrane helix</keyword>
<evidence type="ECO:0000256" key="4">
    <source>
        <dbReference type="ARBA" id="ARBA00022692"/>
    </source>
</evidence>
<dbReference type="GO" id="GO:0016887">
    <property type="term" value="F:ATP hydrolysis activity"/>
    <property type="evidence" value="ECO:0007669"/>
    <property type="project" value="InterPro"/>
</dbReference>
<keyword evidence="4 10" id="KW-0812">Transmembrane</keyword>
<dbReference type="GO" id="GO:0005886">
    <property type="term" value="C:plasma membrane"/>
    <property type="evidence" value="ECO:0007669"/>
    <property type="project" value="UniProtKB-SubCell"/>
</dbReference>
<evidence type="ECO:0000313" key="13">
    <source>
        <dbReference type="Proteomes" id="UP001431532"/>
    </source>
</evidence>
<feature type="domain" description="ABC transporter" evidence="11">
    <location>
        <begin position="4"/>
        <end position="242"/>
    </location>
</feature>
<gene>
    <name evidence="12" type="ORF">QJ521_00760</name>
</gene>
<accession>A0AAW6U586</accession>
<name>A0AAW6U586_9MOLU</name>
<evidence type="ECO:0000256" key="6">
    <source>
        <dbReference type="ARBA" id="ARBA00022840"/>
    </source>
</evidence>
<dbReference type="Gene3D" id="3.40.50.300">
    <property type="entry name" value="P-loop containing nucleotide triphosphate hydrolases"/>
    <property type="match status" value="1"/>
</dbReference>
<dbReference type="EMBL" id="JASCXW010000001">
    <property type="protein sequence ID" value="MDI6452080.1"/>
    <property type="molecule type" value="Genomic_DNA"/>
</dbReference>
<keyword evidence="8 10" id="KW-0472">Membrane</keyword>
<feature type="transmembrane region" description="Helical" evidence="10">
    <location>
        <begin position="263"/>
        <end position="283"/>
    </location>
</feature>
<reference evidence="12" key="1">
    <citation type="submission" date="2023-05" db="EMBL/GenBank/DDBJ databases">
        <title>Mariniplasma microaerophilum sp. nov., a novel anaerobic mollicute isolated from terrestrial mud volcano, Taman Peninsula, Russia.</title>
        <authorList>
            <person name="Khomyakova M.A."/>
            <person name="Merkel A.Y."/>
            <person name="Slobodkin A.I."/>
        </authorList>
    </citation>
    <scope>NUCLEOTIDE SEQUENCE</scope>
    <source>
        <strain evidence="12">M4Ah</strain>
    </source>
</reference>
<comment type="similarity">
    <text evidence="9">Belongs to the ABC transporter superfamily. Macrolide exporter (TC 3.A.1.122) family.</text>
</comment>
<dbReference type="PANTHER" id="PTHR24220:SF86">
    <property type="entry name" value="ABC TRANSPORTER ABCH.1"/>
    <property type="match status" value="1"/>
</dbReference>
<keyword evidence="6 12" id="KW-0067">ATP-binding</keyword>
<keyword evidence="5" id="KW-0547">Nucleotide-binding</keyword>
<proteinExistence type="inferred from homology"/>
<dbReference type="SUPFAM" id="SSF52540">
    <property type="entry name" value="P-loop containing nucleoside triphosphate hydrolases"/>
    <property type="match status" value="1"/>
</dbReference>
<dbReference type="GO" id="GO:0022857">
    <property type="term" value="F:transmembrane transporter activity"/>
    <property type="evidence" value="ECO:0007669"/>
    <property type="project" value="TreeGrafter"/>
</dbReference>
<dbReference type="InterPro" id="IPR003593">
    <property type="entry name" value="AAA+_ATPase"/>
</dbReference>
<dbReference type="SMART" id="SM00382">
    <property type="entry name" value="AAA"/>
    <property type="match status" value="1"/>
</dbReference>
<evidence type="ECO:0000256" key="2">
    <source>
        <dbReference type="ARBA" id="ARBA00022448"/>
    </source>
</evidence>
<evidence type="ECO:0000256" key="1">
    <source>
        <dbReference type="ARBA" id="ARBA00004429"/>
    </source>
</evidence>
<comment type="subcellular location">
    <subcellularLocation>
        <location evidence="1">Cell inner membrane</location>
        <topology evidence="1">Multi-pass membrane protein</topology>
    </subcellularLocation>
</comment>
<dbReference type="InterPro" id="IPR003439">
    <property type="entry name" value="ABC_transporter-like_ATP-bd"/>
</dbReference>
<protein>
    <submittedName>
        <fullName evidence="12">ABC transporter ATP-binding protein/permease</fullName>
    </submittedName>
</protein>
<feature type="transmembrane region" description="Helical" evidence="10">
    <location>
        <begin position="684"/>
        <end position="712"/>
    </location>
</feature>
<evidence type="ECO:0000256" key="3">
    <source>
        <dbReference type="ARBA" id="ARBA00022475"/>
    </source>
</evidence>